<proteinExistence type="inferred from homology"/>
<dbReference type="PROSITE" id="PS00409">
    <property type="entry name" value="PROKAR_NTER_METHYL"/>
    <property type="match status" value="1"/>
</dbReference>
<feature type="transmembrane region" description="Helical" evidence="10">
    <location>
        <begin position="21"/>
        <end position="39"/>
    </location>
</feature>
<evidence type="ECO:0000256" key="3">
    <source>
        <dbReference type="ARBA" id="ARBA00021539"/>
    </source>
</evidence>
<keyword evidence="9 10" id="KW-0472">Membrane</keyword>
<dbReference type="PANTHER" id="PTHR39583:SF2">
    <property type="entry name" value="TYPE II SECRETION SYSTEM PROTEIN J"/>
    <property type="match status" value="1"/>
</dbReference>
<evidence type="ECO:0000256" key="2">
    <source>
        <dbReference type="ARBA" id="ARBA00011084"/>
    </source>
</evidence>
<dbReference type="GO" id="GO:0005886">
    <property type="term" value="C:plasma membrane"/>
    <property type="evidence" value="ECO:0007669"/>
    <property type="project" value="UniProtKB-SubCell"/>
</dbReference>
<dbReference type="NCBIfam" id="TIGR02532">
    <property type="entry name" value="IV_pilin_GFxxxE"/>
    <property type="match status" value="1"/>
</dbReference>
<keyword evidence="8 10" id="KW-1133">Transmembrane helix</keyword>
<keyword evidence="6" id="KW-0997">Cell inner membrane</keyword>
<keyword evidence="7 10" id="KW-0812">Transmembrane</keyword>
<organism evidence="11">
    <name type="scientific">hydrothermal vent metagenome</name>
    <dbReference type="NCBI Taxonomy" id="652676"/>
    <lineage>
        <taxon>unclassified sequences</taxon>
        <taxon>metagenomes</taxon>
        <taxon>ecological metagenomes</taxon>
    </lineage>
</organism>
<dbReference type="InterPro" id="IPR012902">
    <property type="entry name" value="N_methyl_site"/>
</dbReference>
<dbReference type="Gene3D" id="2.10.70.20">
    <property type="entry name" value="gspk-gspi-gspj complex like domains"/>
    <property type="match status" value="1"/>
</dbReference>
<dbReference type="GO" id="GO:0015627">
    <property type="term" value="C:type II protein secretion system complex"/>
    <property type="evidence" value="ECO:0007669"/>
    <property type="project" value="InterPro"/>
</dbReference>
<evidence type="ECO:0000256" key="4">
    <source>
        <dbReference type="ARBA" id="ARBA00022475"/>
    </source>
</evidence>
<dbReference type="SUPFAM" id="SSF54523">
    <property type="entry name" value="Pili subunits"/>
    <property type="match status" value="1"/>
</dbReference>
<dbReference type="Gene3D" id="3.10.610.10">
    <property type="entry name" value="GSPII I/J protein-like"/>
    <property type="match status" value="1"/>
</dbReference>
<dbReference type="Pfam" id="PF07963">
    <property type="entry name" value="N_methyl"/>
    <property type="match status" value="1"/>
</dbReference>
<dbReference type="AlphaFoldDB" id="A0A3B1ASQ4"/>
<dbReference type="InterPro" id="IPR051621">
    <property type="entry name" value="T2SS_protein_J"/>
</dbReference>
<evidence type="ECO:0000256" key="7">
    <source>
        <dbReference type="ARBA" id="ARBA00022692"/>
    </source>
</evidence>
<evidence type="ECO:0000313" key="11">
    <source>
        <dbReference type="EMBL" id="VAX06772.1"/>
    </source>
</evidence>
<evidence type="ECO:0000256" key="9">
    <source>
        <dbReference type="ARBA" id="ARBA00023136"/>
    </source>
</evidence>
<dbReference type="GO" id="GO:0015628">
    <property type="term" value="P:protein secretion by the type II secretion system"/>
    <property type="evidence" value="ECO:0007669"/>
    <property type="project" value="InterPro"/>
</dbReference>
<evidence type="ECO:0000256" key="8">
    <source>
        <dbReference type="ARBA" id="ARBA00022989"/>
    </source>
</evidence>
<comment type="similarity">
    <text evidence="2">Belongs to the GSP J family.</text>
</comment>
<dbReference type="NCBIfam" id="TIGR01711">
    <property type="entry name" value="gspJ"/>
    <property type="match status" value="1"/>
</dbReference>
<comment type="subcellular location">
    <subcellularLocation>
        <location evidence="1">Cell inner membrane</location>
        <topology evidence="1">Single-pass membrane protein</topology>
    </subcellularLocation>
</comment>
<name>A0A3B1ASQ4_9ZZZZ</name>
<dbReference type="InterPro" id="IPR045584">
    <property type="entry name" value="Pilin-like"/>
</dbReference>
<keyword evidence="5" id="KW-0488">Methylation</keyword>
<dbReference type="EMBL" id="UOFX01000017">
    <property type="protein sequence ID" value="VAX06772.1"/>
    <property type="molecule type" value="Genomic_DNA"/>
</dbReference>
<dbReference type="PANTHER" id="PTHR39583">
    <property type="entry name" value="TYPE II SECRETION SYSTEM PROTEIN J-RELATED"/>
    <property type="match status" value="1"/>
</dbReference>
<evidence type="ECO:0000256" key="1">
    <source>
        <dbReference type="ARBA" id="ARBA00004377"/>
    </source>
</evidence>
<evidence type="ECO:0000256" key="5">
    <source>
        <dbReference type="ARBA" id="ARBA00022481"/>
    </source>
</evidence>
<keyword evidence="4" id="KW-1003">Cell membrane</keyword>
<sequence length="205" mass="23667">MGNKLKFSRHSSNRGFTLLELLVALSIFSLIVTAGYTGLNSLNRALQLQREVSVQLADIQWAVSRMERDLIQVVNRSLRTENTLLPAFSGDSRQLRLVTLSGNSLLQQPLSEERPVHWQWQQPLLSRRVWPLPDRLSSNPPMAYSRLLDNVEQIDFRYRDDKGSWRSEWNSIQQGSRLPDAVQFRLQITGFGEVRRVIELPGRRT</sequence>
<accession>A0A3B1ASQ4</accession>
<evidence type="ECO:0000256" key="6">
    <source>
        <dbReference type="ARBA" id="ARBA00022519"/>
    </source>
</evidence>
<reference evidence="11" key="1">
    <citation type="submission" date="2018-06" db="EMBL/GenBank/DDBJ databases">
        <authorList>
            <person name="Zhirakovskaya E."/>
        </authorList>
    </citation>
    <scope>NUCLEOTIDE SEQUENCE</scope>
</reference>
<gene>
    <name evidence="11" type="ORF">MNBD_GAMMA26-1243</name>
</gene>
<protein>
    <recommendedName>
        <fullName evidence="3">Type II secretion system protein J</fullName>
    </recommendedName>
</protein>
<evidence type="ECO:0000256" key="10">
    <source>
        <dbReference type="SAM" id="Phobius"/>
    </source>
</evidence>
<dbReference type="Pfam" id="PF11612">
    <property type="entry name" value="T2SSJ"/>
    <property type="match status" value="1"/>
</dbReference>
<dbReference type="InterPro" id="IPR010055">
    <property type="entry name" value="T2SS_protein-GspJ"/>
</dbReference>